<dbReference type="Pfam" id="PF00958">
    <property type="entry name" value="GMP_synt_C"/>
    <property type="match status" value="1"/>
</dbReference>
<dbReference type="EC" id="6.3.5.2" evidence="9"/>
<evidence type="ECO:0000313" key="12">
    <source>
        <dbReference type="EMBL" id="HDQ98752.1"/>
    </source>
</evidence>
<reference evidence="12" key="1">
    <citation type="journal article" date="2020" name="mSystems">
        <title>Genome- and Community-Level Interaction Insights into Carbon Utilization and Element Cycling Functions of Hydrothermarchaeota in Hydrothermal Sediment.</title>
        <authorList>
            <person name="Zhou Z."/>
            <person name="Liu Y."/>
            <person name="Xu W."/>
            <person name="Pan J."/>
            <person name="Luo Z.H."/>
            <person name="Li M."/>
        </authorList>
    </citation>
    <scope>NUCLEOTIDE SEQUENCE [LARGE SCALE GENOMIC DNA]</scope>
    <source>
        <strain evidence="12">SpSt-1182</strain>
    </source>
</reference>
<dbReference type="AlphaFoldDB" id="A0A7V0XE57"/>
<evidence type="ECO:0000256" key="1">
    <source>
        <dbReference type="ARBA" id="ARBA00002332"/>
    </source>
</evidence>
<evidence type="ECO:0000256" key="9">
    <source>
        <dbReference type="HAMAP-Rule" id="MF_00344"/>
    </source>
</evidence>
<dbReference type="Pfam" id="PF00117">
    <property type="entry name" value="GATase"/>
    <property type="match status" value="1"/>
</dbReference>
<evidence type="ECO:0000256" key="6">
    <source>
        <dbReference type="ARBA" id="ARBA00022755"/>
    </source>
</evidence>
<dbReference type="PANTHER" id="PTHR11922">
    <property type="entry name" value="GMP SYNTHASE-RELATED"/>
    <property type="match status" value="1"/>
</dbReference>
<evidence type="ECO:0000256" key="5">
    <source>
        <dbReference type="ARBA" id="ARBA00022749"/>
    </source>
</evidence>
<dbReference type="PRINTS" id="PR00099">
    <property type="entry name" value="CPSGATASE"/>
</dbReference>
<protein>
    <recommendedName>
        <fullName evidence="9">GMP synthase [glutamine-hydrolyzing]</fullName>
        <ecNumber evidence="9">6.3.5.2</ecNumber>
    </recommendedName>
    <alternativeName>
        <fullName evidence="9">GMP synthetase</fullName>
    </alternativeName>
    <alternativeName>
        <fullName evidence="9">Glutamine amidotransferase</fullName>
    </alternativeName>
</protein>
<accession>A0A7V0XE57</accession>
<comment type="pathway">
    <text evidence="2 9">Purine metabolism; GMP biosynthesis; GMP from XMP (L-Gln route): step 1/1.</text>
</comment>
<organism evidence="12">
    <name type="scientific">candidate division WOR-3 bacterium</name>
    <dbReference type="NCBI Taxonomy" id="2052148"/>
    <lineage>
        <taxon>Bacteria</taxon>
        <taxon>Bacteria division WOR-3</taxon>
    </lineage>
</organism>
<dbReference type="EMBL" id="DSBX01000013">
    <property type="protein sequence ID" value="HDQ98752.1"/>
    <property type="molecule type" value="Genomic_DNA"/>
</dbReference>
<keyword evidence="8 9" id="KW-0315">Glutamine amidotransferase</keyword>
<dbReference type="NCBIfam" id="TIGR00888">
    <property type="entry name" value="guaA_Nterm"/>
    <property type="match status" value="1"/>
</dbReference>
<sequence length="509" mass="56139">MDRVLVLDFGSQYNQLIARRVREQKVYSEIVRHDITPGEVRARGAKAIILSGGPASARASGAPLPDPGILALGLPVLGICYGMQALALLLGGRLDGGRHREYGDATLHLKAASPLLAGLPETSRVWMSHGDDVSALPRGFKTIARTPAIRRAAVSDEHRRIYGVQFHPEVAHTDEGGRILANFLFRVADCRPDWTMRSFIHDQVEETRRRVGGERVICAVSGGVDSSVMAALLRRAIGTRLVSVFVDNGLLRKGETKEVRRALGRRLALNVVDAREEFLSRLHGVADPEEKRRRIGRTFIKVFERAALGRGPVRFLAQGTLYPDLIESRSALGGPSATIKTHHNVGGLPRRMKLELIEPLHELFKDEVRALGRELGLPDALINRHPFPGPGLAVRILGPVSPERVALLQQADHIFIAELRDSGLYDEVWQALAVLLPTRTVGVMGDERTYENAVVLRAVTSTDAMTADWARLPDDFLARVSNRIIREVKGINRVVYDISSKPPATIEWE</sequence>
<dbReference type="HAMAP" id="MF_00344">
    <property type="entry name" value="GMP_synthase"/>
    <property type="match status" value="1"/>
</dbReference>
<comment type="caution">
    <text evidence="12">The sequence shown here is derived from an EMBL/GenBank/DDBJ whole genome shotgun (WGS) entry which is preliminary data.</text>
</comment>
<dbReference type="InterPro" id="IPR004739">
    <property type="entry name" value="GMP_synth_GATase"/>
</dbReference>
<keyword evidence="7 9" id="KW-0067">ATP-binding</keyword>
<dbReference type="InterPro" id="IPR014729">
    <property type="entry name" value="Rossmann-like_a/b/a_fold"/>
</dbReference>
<evidence type="ECO:0000256" key="8">
    <source>
        <dbReference type="ARBA" id="ARBA00022962"/>
    </source>
</evidence>
<dbReference type="InterPro" id="IPR025777">
    <property type="entry name" value="GMPS_ATP_PPase_dom"/>
</dbReference>
<dbReference type="GO" id="GO:0005829">
    <property type="term" value="C:cytosol"/>
    <property type="evidence" value="ECO:0007669"/>
    <property type="project" value="TreeGrafter"/>
</dbReference>
<dbReference type="Gene3D" id="3.40.50.620">
    <property type="entry name" value="HUPs"/>
    <property type="match status" value="1"/>
</dbReference>
<dbReference type="InterPro" id="IPR029062">
    <property type="entry name" value="Class_I_gatase-like"/>
</dbReference>
<dbReference type="InterPro" id="IPR022955">
    <property type="entry name" value="GMP_synthase"/>
</dbReference>
<dbReference type="PRINTS" id="PR00096">
    <property type="entry name" value="GATASE"/>
</dbReference>
<dbReference type="FunFam" id="3.40.50.880:FF:000001">
    <property type="entry name" value="GMP synthase [glutamine-hydrolyzing]"/>
    <property type="match status" value="1"/>
</dbReference>
<dbReference type="Proteomes" id="UP000885672">
    <property type="component" value="Unassembled WGS sequence"/>
</dbReference>
<dbReference type="SUPFAM" id="SSF52402">
    <property type="entry name" value="Adenine nucleotide alpha hydrolases-like"/>
    <property type="match status" value="1"/>
</dbReference>
<evidence type="ECO:0000256" key="4">
    <source>
        <dbReference type="ARBA" id="ARBA00022741"/>
    </source>
</evidence>
<evidence type="ECO:0000256" key="7">
    <source>
        <dbReference type="ARBA" id="ARBA00022840"/>
    </source>
</evidence>
<dbReference type="SUPFAM" id="SSF52317">
    <property type="entry name" value="Class I glutamine amidotransferase-like"/>
    <property type="match status" value="1"/>
</dbReference>
<dbReference type="Gene3D" id="3.30.300.10">
    <property type="match status" value="1"/>
</dbReference>
<keyword evidence="4 9" id="KW-0547">Nucleotide-binding</keyword>
<dbReference type="PANTHER" id="PTHR11922:SF2">
    <property type="entry name" value="GMP SYNTHASE [GLUTAMINE-HYDROLYZING]"/>
    <property type="match status" value="1"/>
</dbReference>
<keyword evidence="6 9" id="KW-0658">Purine biosynthesis</keyword>
<dbReference type="CDD" id="cd01742">
    <property type="entry name" value="GATase1_GMP_Synthase"/>
    <property type="match status" value="1"/>
</dbReference>
<dbReference type="InterPro" id="IPR001674">
    <property type="entry name" value="GMP_synth_C"/>
</dbReference>
<dbReference type="FunFam" id="3.30.300.10:FF:000002">
    <property type="entry name" value="GMP synthase [glutamine-hydrolyzing]"/>
    <property type="match status" value="1"/>
</dbReference>
<evidence type="ECO:0000256" key="10">
    <source>
        <dbReference type="PROSITE-ProRule" id="PRU00886"/>
    </source>
</evidence>
<feature type="binding site" evidence="10">
    <location>
        <begin position="221"/>
        <end position="227"/>
    </location>
    <ligand>
        <name>ATP</name>
        <dbReference type="ChEBI" id="CHEBI:30616"/>
    </ligand>
</feature>
<dbReference type="NCBIfam" id="NF000848">
    <property type="entry name" value="PRK00074.1"/>
    <property type="match status" value="1"/>
</dbReference>
<gene>
    <name evidence="9 12" type="primary">guaA</name>
    <name evidence="12" type="ORF">ENN51_00490</name>
</gene>
<feature type="domain" description="GMPS ATP-PPase" evidence="11">
    <location>
        <begin position="194"/>
        <end position="384"/>
    </location>
</feature>
<feature type="active site" description="Nucleophile" evidence="9">
    <location>
        <position position="80"/>
    </location>
</feature>
<comment type="subunit">
    <text evidence="9">Homodimer.</text>
</comment>
<keyword evidence="3 9" id="KW-0436">Ligase</keyword>
<evidence type="ECO:0000256" key="3">
    <source>
        <dbReference type="ARBA" id="ARBA00022598"/>
    </source>
</evidence>
<dbReference type="PROSITE" id="PS51273">
    <property type="entry name" value="GATASE_TYPE_1"/>
    <property type="match status" value="1"/>
</dbReference>
<dbReference type="UniPathway" id="UPA00189">
    <property type="reaction ID" value="UER00296"/>
</dbReference>
<comment type="catalytic activity">
    <reaction evidence="9">
        <text>XMP + L-glutamine + ATP + H2O = GMP + L-glutamate + AMP + diphosphate + 2 H(+)</text>
        <dbReference type="Rhea" id="RHEA:11680"/>
        <dbReference type="ChEBI" id="CHEBI:15377"/>
        <dbReference type="ChEBI" id="CHEBI:15378"/>
        <dbReference type="ChEBI" id="CHEBI:29985"/>
        <dbReference type="ChEBI" id="CHEBI:30616"/>
        <dbReference type="ChEBI" id="CHEBI:33019"/>
        <dbReference type="ChEBI" id="CHEBI:57464"/>
        <dbReference type="ChEBI" id="CHEBI:58115"/>
        <dbReference type="ChEBI" id="CHEBI:58359"/>
        <dbReference type="ChEBI" id="CHEBI:456215"/>
        <dbReference type="EC" id="6.3.5.2"/>
    </reaction>
</comment>
<feature type="active site" evidence="9">
    <location>
        <position position="167"/>
    </location>
</feature>
<proteinExistence type="inferred from homology"/>
<evidence type="ECO:0000259" key="11">
    <source>
        <dbReference type="PROSITE" id="PS51553"/>
    </source>
</evidence>
<dbReference type="GO" id="GO:0003921">
    <property type="term" value="F:GMP synthase activity"/>
    <property type="evidence" value="ECO:0007669"/>
    <property type="project" value="InterPro"/>
</dbReference>
<keyword evidence="5 9" id="KW-0332">GMP biosynthesis</keyword>
<dbReference type="SUPFAM" id="SSF54810">
    <property type="entry name" value="GMP synthetase C-terminal dimerisation domain"/>
    <property type="match status" value="1"/>
</dbReference>
<dbReference type="FunFam" id="3.40.50.620:FF:000001">
    <property type="entry name" value="GMP synthase [glutamine-hydrolyzing]"/>
    <property type="match status" value="1"/>
</dbReference>
<dbReference type="NCBIfam" id="TIGR00884">
    <property type="entry name" value="guaA_Cterm"/>
    <property type="match status" value="1"/>
</dbReference>
<dbReference type="GO" id="GO:0005524">
    <property type="term" value="F:ATP binding"/>
    <property type="evidence" value="ECO:0007669"/>
    <property type="project" value="UniProtKB-UniRule"/>
</dbReference>
<dbReference type="CDD" id="cd01997">
    <property type="entry name" value="GMP_synthase_C"/>
    <property type="match status" value="1"/>
</dbReference>
<dbReference type="SMART" id="SM01211">
    <property type="entry name" value="GATase_5"/>
    <property type="match status" value="1"/>
</dbReference>
<name>A0A7V0XE57_UNCW3</name>
<dbReference type="PRINTS" id="PR00097">
    <property type="entry name" value="ANTSNTHASEII"/>
</dbReference>
<dbReference type="Gene3D" id="3.40.50.880">
    <property type="match status" value="1"/>
</dbReference>
<dbReference type="InterPro" id="IPR017926">
    <property type="entry name" value="GATASE"/>
</dbReference>
<dbReference type="PROSITE" id="PS51553">
    <property type="entry name" value="GMPS_ATP_PPASE"/>
    <property type="match status" value="1"/>
</dbReference>
<comment type="function">
    <text evidence="1 9">Catalyzes the synthesis of GMP from XMP.</text>
</comment>
<feature type="active site" evidence="9">
    <location>
        <position position="169"/>
    </location>
</feature>
<evidence type="ECO:0000256" key="2">
    <source>
        <dbReference type="ARBA" id="ARBA00005153"/>
    </source>
</evidence>